<evidence type="ECO:0000313" key="1">
    <source>
        <dbReference type="EMBL" id="JAP16970.1"/>
    </source>
</evidence>
<protein>
    <submittedName>
        <fullName evidence="1">Putative ovule protein</fullName>
    </submittedName>
</protein>
<name>A0A0V0HA50_SOLCH</name>
<dbReference type="EMBL" id="GEDG01023131">
    <property type="protein sequence ID" value="JAP16970.1"/>
    <property type="molecule type" value="Transcribed_RNA"/>
</dbReference>
<dbReference type="AlphaFoldDB" id="A0A0V0HA50"/>
<reference evidence="1" key="1">
    <citation type="submission" date="2015-12" db="EMBL/GenBank/DDBJ databases">
        <title>Gene expression during late stages of embryo sac development: a critical building block for successful pollen-pistil interactions.</title>
        <authorList>
            <person name="Liu Y."/>
            <person name="Joly V."/>
            <person name="Sabar M."/>
            <person name="Matton D.P."/>
        </authorList>
    </citation>
    <scope>NUCLEOTIDE SEQUENCE</scope>
</reference>
<sequence length="75" mass="8193">MSLLSSIFFHLASSVSHFGEFTHSGDIGSTCVCLFLYSLFFKFGKAATYGELLIHSVKSRKLEKEVSASLISAVN</sequence>
<organism evidence="1">
    <name type="scientific">Solanum chacoense</name>
    <name type="common">Chaco potato</name>
    <dbReference type="NCBI Taxonomy" id="4108"/>
    <lineage>
        <taxon>Eukaryota</taxon>
        <taxon>Viridiplantae</taxon>
        <taxon>Streptophyta</taxon>
        <taxon>Embryophyta</taxon>
        <taxon>Tracheophyta</taxon>
        <taxon>Spermatophyta</taxon>
        <taxon>Magnoliopsida</taxon>
        <taxon>eudicotyledons</taxon>
        <taxon>Gunneridae</taxon>
        <taxon>Pentapetalae</taxon>
        <taxon>asterids</taxon>
        <taxon>lamiids</taxon>
        <taxon>Solanales</taxon>
        <taxon>Solanaceae</taxon>
        <taxon>Solanoideae</taxon>
        <taxon>Solaneae</taxon>
        <taxon>Solanum</taxon>
    </lineage>
</organism>
<accession>A0A0V0HA50</accession>
<proteinExistence type="predicted"/>